<feature type="compositionally biased region" description="Basic residues" evidence="5">
    <location>
        <begin position="387"/>
        <end position="399"/>
    </location>
</feature>
<keyword evidence="8" id="KW-1185">Reference proteome</keyword>
<dbReference type="EMBL" id="JAWCUI010000007">
    <property type="protein sequence ID" value="KAL1901509.1"/>
    <property type="molecule type" value="Genomic_DNA"/>
</dbReference>
<evidence type="ECO:0000256" key="5">
    <source>
        <dbReference type="SAM" id="MobiDB-lite"/>
    </source>
</evidence>
<organism evidence="7 8">
    <name type="scientific">Sporothrix stenoceras</name>
    <dbReference type="NCBI Taxonomy" id="5173"/>
    <lineage>
        <taxon>Eukaryota</taxon>
        <taxon>Fungi</taxon>
        <taxon>Dikarya</taxon>
        <taxon>Ascomycota</taxon>
        <taxon>Pezizomycotina</taxon>
        <taxon>Sordariomycetes</taxon>
        <taxon>Sordariomycetidae</taxon>
        <taxon>Ophiostomatales</taxon>
        <taxon>Ophiostomataceae</taxon>
        <taxon>Sporothrix</taxon>
    </lineage>
</organism>
<dbReference type="PANTHER" id="PTHR46754">
    <property type="entry name" value="MKI67 FHA DOMAIN-INTERACTING NUCLEOLAR PHOSPHOPROTEIN"/>
    <property type="match status" value="1"/>
</dbReference>
<feature type="compositionally biased region" description="Basic and acidic residues" evidence="5">
    <location>
        <begin position="353"/>
        <end position="368"/>
    </location>
</feature>
<feature type="region of interest" description="Disordered" evidence="5">
    <location>
        <begin position="291"/>
        <end position="399"/>
    </location>
</feature>
<proteinExistence type="predicted"/>
<evidence type="ECO:0000256" key="3">
    <source>
        <dbReference type="ARBA" id="ARBA00023242"/>
    </source>
</evidence>
<feature type="region of interest" description="Disordered" evidence="5">
    <location>
        <begin position="1"/>
        <end position="120"/>
    </location>
</feature>
<protein>
    <submittedName>
        <fullName evidence="7">Nucleolar protein</fullName>
    </submittedName>
</protein>
<sequence length="399" mass="42947">MVAKEKKVKAAAEAPSRKSSRISEQVVKRKADEETASPATKKRKAAEETVKTTPAKTTKKKAAAAVATPSEDKKNDNAEVAVEDDATTKALVKEIDGDDDDEATAEGGASLFQPGQDVGKAPAAGVKKAAAVKAKNTKSTKTNGTVAAAAAVKAAKAATGKDNEEEEETTQNGAVTATSTDSNGAVFGGVVYVGRIPHGFFEHEMRSYFSQFGDIRRLRLSRNRKTGASKHYAFIEFEEREVADIVAKTMDNYLLFGHLLRCSVVPAERIPANLFKGANRRFKAVPWNRMAGRKLAQPKPENEWNDKVSREAKRRAERAAQLQEKLGYSYSGPTLKTTDSVEAPVEAPEEEKTEEKEDKAEEKTETKALEAPTAAEDPVAAISKTPAKGKKGKAKKVAA</sequence>
<dbReference type="SUPFAM" id="SSF54928">
    <property type="entry name" value="RNA-binding domain, RBD"/>
    <property type="match status" value="1"/>
</dbReference>
<dbReference type="Gene3D" id="3.30.70.330">
    <property type="match status" value="1"/>
</dbReference>
<feature type="compositionally biased region" description="Basic and acidic residues" evidence="5">
    <location>
        <begin position="300"/>
        <end position="311"/>
    </location>
</feature>
<comment type="caution">
    <text evidence="7">The sequence shown here is derived from an EMBL/GenBank/DDBJ whole genome shotgun (WGS) entry which is preliminary data.</text>
</comment>
<evidence type="ECO:0000259" key="6">
    <source>
        <dbReference type="PROSITE" id="PS50102"/>
    </source>
</evidence>
<feature type="region of interest" description="Disordered" evidence="5">
    <location>
        <begin position="157"/>
        <end position="179"/>
    </location>
</feature>
<dbReference type="Pfam" id="PF00076">
    <property type="entry name" value="RRM_1"/>
    <property type="match status" value="1"/>
</dbReference>
<feature type="compositionally biased region" description="Basic and acidic residues" evidence="5">
    <location>
        <begin position="1"/>
        <end position="10"/>
    </location>
</feature>
<evidence type="ECO:0000256" key="1">
    <source>
        <dbReference type="ARBA" id="ARBA00004604"/>
    </source>
</evidence>
<evidence type="ECO:0000256" key="4">
    <source>
        <dbReference type="PROSITE-ProRule" id="PRU00176"/>
    </source>
</evidence>
<feature type="compositionally biased region" description="Polar residues" evidence="5">
    <location>
        <begin position="331"/>
        <end position="340"/>
    </location>
</feature>
<feature type="domain" description="RRM" evidence="6">
    <location>
        <begin position="189"/>
        <end position="267"/>
    </location>
</feature>
<evidence type="ECO:0000313" key="8">
    <source>
        <dbReference type="Proteomes" id="UP001583186"/>
    </source>
</evidence>
<dbReference type="SMART" id="SM00360">
    <property type="entry name" value="RRM"/>
    <property type="match status" value="1"/>
</dbReference>
<keyword evidence="2 4" id="KW-0694">RNA-binding</keyword>
<name>A0ABR3ZM22_9PEZI</name>
<evidence type="ECO:0000256" key="2">
    <source>
        <dbReference type="ARBA" id="ARBA00022884"/>
    </source>
</evidence>
<dbReference type="PROSITE" id="PS50102">
    <property type="entry name" value="RRM"/>
    <property type="match status" value="1"/>
</dbReference>
<feature type="compositionally biased region" description="Polar residues" evidence="5">
    <location>
        <begin position="170"/>
        <end position="179"/>
    </location>
</feature>
<comment type="subcellular location">
    <subcellularLocation>
        <location evidence="1">Nucleus</location>
        <location evidence="1">Nucleolus</location>
    </subcellularLocation>
</comment>
<accession>A0ABR3ZM22</accession>
<gene>
    <name evidence="7" type="primary">NOP15</name>
    <name evidence="7" type="ORF">Sste5346_001916</name>
</gene>
<dbReference type="InterPro" id="IPR012677">
    <property type="entry name" value="Nucleotide-bd_a/b_plait_sf"/>
</dbReference>
<evidence type="ECO:0000313" key="7">
    <source>
        <dbReference type="EMBL" id="KAL1901509.1"/>
    </source>
</evidence>
<dbReference type="CDD" id="cd12307">
    <property type="entry name" value="RRM_NIFK_like"/>
    <property type="match status" value="1"/>
</dbReference>
<dbReference type="InterPro" id="IPR035979">
    <property type="entry name" value="RBD_domain_sf"/>
</dbReference>
<reference evidence="7 8" key="1">
    <citation type="journal article" date="2024" name="IMA Fungus">
        <title>IMA Genome - F19 : A genome assembly and annotation guide to empower mycologists, including annotated draft genome sequences of Ceratocystis pirilliformis, Diaporthe australafricana, Fusarium ophioides, Paecilomyces lecythidis, and Sporothrix stenoceras.</title>
        <authorList>
            <person name="Aylward J."/>
            <person name="Wilson A.M."/>
            <person name="Visagie C.M."/>
            <person name="Spraker J."/>
            <person name="Barnes I."/>
            <person name="Buitendag C."/>
            <person name="Ceriani C."/>
            <person name="Del Mar Angel L."/>
            <person name="du Plessis D."/>
            <person name="Fuchs T."/>
            <person name="Gasser K."/>
            <person name="Kramer D."/>
            <person name="Li W."/>
            <person name="Munsamy K."/>
            <person name="Piso A."/>
            <person name="Price J.L."/>
            <person name="Sonnekus B."/>
            <person name="Thomas C."/>
            <person name="van der Nest A."/>
            <person name="van Dijk A."/>
            <person name="van Heerden A."/>
            <person name="van Vuuren N."/>
            <person name="Yilmaz N."/>
            <person name="Duong T.A."/>
            <person name="van der Merwe N.A."/>
            <person name="Wingfield M.J."/>
            <person name="Wingfield B.D."/>
        </authorList>
    </citation>
    <scope>NUCLEOTIDE SEQUENCE [LARGE SCALE GENOMIC DNA]</scope>
    <source>
        <strain evidence="7 8">CMW 5346</strain>
    </source>
</reference>
<dbReference type="InterPro" id="IPR000504">
    <property type="entry name" value="RRM_dom"/>
</dbReference>
<keyword evidence="3" id="KW-0539">Nucleus</keyword>
<dbReference type="Proteomes" id="UP001583186">
    <property type="component" value="Unassembled WGS sequence"/>
</dbReference>